<dbReference type="Proteomes" id="UP000268623">
    <property type="component" value="Unassembled WGS sequence"/>
</dbReference>
<evidence type="ECO:0000259" key="2">
    <source>
        <dbReference type="Pfam" id="PF23845"/>
    </source>
</evidence>
<proteinExistence type="predicted"/>
<name>A0A3M9XNM8_9HYPH</name>
<sequence length="915" mass="100423">MGLLDCDGGAQPHNWCPATEDDALPSVLGLLPQGAPWAAADIDGSVQNRFWRAIANVTSYAYQRLCDFPQEFHCSTIAESRDQWMTEYGLPDDCDPSGNNLCVKVTMKGGQDCDTFVEIARNAGWVITCEDIAAWYTNYAGCFEVGCTHLGPAPVLIEGSNLAIGEVCGCEYGPGIDHPEPEYWEFIRTATAHCPVPGSNLGETSGDPDCCFIVGYYDPPLRNNGEVVRSACDFNGATIQFECPVGSTPSLRRTPCGGEDVRFLLDYGGSYHWRVHVDVNASYALRGEPLAEPDENLSNAGNFEVGCTPLCSDEGPAAFLLCFLEQVKPAHTVMHTNINVDDVPADLYGYYLATEADRYWPQPMERFDPRFWTVNFPRPCNASVTTASTGMRAECALYNHNDLAGLIWQSEDTIDHPLLAYETNRDYSGLTMSFNIKQTGLADFDSLNGAVLTINGRDASSAPKTWYVRLWNYATGTSTKMDVVLDFDNLVGGFSLPADADPVYPFDIDDMLISMVSPDYVIGDSSPLSEPCYGTLEITELTVSGSGARTIKLFNAAAPSHGLKAATGYDDSYNITPERLLRNIRSLGYSSIINHYVGMSHYSRLTNVGGDWIADSSAGFLNPPCVAWHNDFLARAKLYRFDVILSLSFELLNENCPPAWRQYDYNGNPALTGWTPPSTLLSITNQSAQAHLHGAAKAFCSLAHDAGLPVRFQIGEPWWWVHFTSYVPNFYDASTTALYTAETGLAAPAITDMRDPMNDAQKAYLDWLGEKLGQATLDLRDAVKAEFPNATTYLLFYAPQVQASNTPELHRVNRPAAWSSPAFDVLQLEDYDFVIDGDVDQSATAASAITNLLGYPAEKQDYFSGFVLNAVDAATLWPRIVKAAEVGVKRGANNIYIWAMPQIMRDGLVVFKKGP</sequence>
<accession>A0A3M9XNM8</accession>
<dbReference type="EMBL" id="QWDD01000001">
    <property type="protein sequence ID" value="RNJ49352.1"/>
    <property type="molecule type" value="Genomic_DNA"/>
</dbReference>
<dbReference type="Pfam" id="PF23844">
    <property type="entry name" value="NCTSP_N"/>
    <property type="match status" value="1"/>
</dbReference>
<dbReference type="OrthoDB" id="6592844at2"/>
<feature type="domain" description="Non-contractile tail sheath TIM barrel" evidence="2">
    <location>
        <begin position="559"/>
        <end position="907"/>
    </location>
</feature>
<feature type="domain" description="Non-contractile tail sheath N-terminal" evidence="1">
    <location>
        <begin position="365"/>
        <end position="548"/>
    </location>
</feature>
<dbReference type="AlphaFoldDB" id="A0A3M9XNM8"/>
<keyword evidence="4" id="KW-1185">Reference proteome</keyword>
<organism evidence="3 4">
    <name type="scientific">Methylocystis hirsuta</name>
    <dbReference type="NCBI Taxonomy" id="369798"/>
    <lineage>
        <taxon>Bacteria</taxon>
        <taxon>Pseudomonadati</taxon>
        <taxon>Pseudomonadota</taxon>
        <taxon>Alphaproteobacteria</taxon>
        <taxon>Hyphomicrobiales</taxon>
        <taxon>Methylocystaceae</taxon>
        <taxon>Methylocystis</taxon>
    </lineage>
</organism>
<reference evidence="3 4" key="1">
    <citation type="submission" date="2018-08" db="EMBL/GenBank/DDBJ databases">
        <title>Genome sequence of Methylocystis hirsuta CSC1, a methanotroph able to accumulate PHAs.</title>
        <authorList>
            <person name="Bordel S."/>
            <person name="Rodriguez E."/>
            <person name="Gancedo J."/>
            <person name="Munoz R."/>
        </authorList>
    </citation>
    <scope>NUCLEOTIDE SEQUENCE [LARGE SCALE GENOMIC DNA]</scope>
    <source>
        <strain evidence="3 4">CSC1</strain>
    </source>
</reference>
<evidence type="ECO:0000313" key="4">
    <source>
        <dbReference type="Proteomes" id="UP000268623"/>
    </source>
</evidence>
<dbReference type="InterPro" id="IPR057102">
    <property type="entry name" value="NCTSP_N"/>
</dbReference>
<evidence type="ECO:0000313" key="3">
    <source>
        <dbReference type="EMBL" id="RNJ49352.1"/>
    </source>
</evidence>
<gene>
    <name evidence="3" type="ORF">D1O30_06830</name>
</gene>
<evidence type="ECO:0000259" key="1">
    <source>
        <dbReference type="Pfam" id="PF23844"/>
    </source>
</evidence>
<comment type="caution">
    <text evidence="3">The sequence shown here is derived from an EMBL/GenBank/DDBJ whole genome shotgun (WGS) entry which is preliminary data.</text>
</comment>
<dbReference type="RefSeq" id="WP_123175318.1">
    <property type="nucleotide sequence ID" value="NZ_QWDD01000001.1"/>
</dbReference>
<protein>
    <submittedName>
        <fullName evidence="3">Uncharacterized protein</fullName>
    </submittedName>
</protein>
<dbReference type="Pfam" id="PF23845">
    <property type="entry name" value="TIM-barrel_NCTSP"/>
    <property type="match status" value="1"/>
</dbReference>
<dbReference type="InterPro" id="IPR057122">
    <property type="entry name" value="TIM-barrel_NCTSP"/>
</dbReference>